<sequence>MRIVKICRDLLQSATQIAGVELVIERIVKIFDALFYIQVKNQLDDQILENLCGMLSLQWIFSHSNETAFNSDLLALSQQLSNNFSPETQSHCLFLLSLIPRHVHLDWRNSVYHWALQSPHEIIQASCVTGFPILLHQSGVKFCNMIPMSLLDLINDESESIKKAYASIVGKLACCLSGTFNLRPDLIEPDISHINCDIFCRSLTVNSDHENTHLVKVSVFMPFFNLLESKVHSSVKLAFIENIPHLFKHLDFSRENESDIKTLVGALLKLMEDPDKDVRVAFSNHVRYVLESLNSEEGFIKELFVSRMKDAYTNAKISRNNELKDTLILTTGDIGRAAKGDLVPFSLLHLLHCLLSKSASVAGAAYTEIRALAAAKSIKLQAFFSQYKKP</sequence>
<feature type="repeat" description="HEAT" evidence="1">
    <location>
        <begin position="263"/>
        <end position="297"/>
    </location>
</feature>
<reference evidence="2" key="1">
    <citation type="submission" date="2025-08" db="UniProtKB">
        <authorList>
            <consortium name="Ensembl"/>
        </authorList>
    </citation>
    <scope>IDENTIFICATION</scope>
</reference>
<dbReference type="GeneTree" id="ENSGT00940000155714"/>
<protein>
    <submittedName>
        <fullName evidence="2">Uncharacterized protein</fullName>
    </submittedName>
</protein>
<dbReference type="OMA" id="DHENTHL"/>
<proteinExistence type="predicted"/>
<dbReference type="SUPFAM" id="SSF48371">
    <property type="entry name" value="ARM repeat"/>
    <property type="match status" value="1"/>
</dbReference>
<keyword evidence="3" id="KW-1185">Reference proteome</keyword>
<organism evidence="2 3">
    <name type="scientific">Sphenodon punctatus</name>
    <name type="common">Tuatara</name>
    <name type="synonym">Hatteria punctata</name>
    <dbReference type="NCBI Taxonomy" id="8508"/>
    <lineage>
        <taxon>Eukaryota</taxon>
        <taxon>Metazoa</taxon>
        <taxon>Chordata</taxon>
        <taxon>Craniata</taxon>
        <taxon>Vertebrata</taxon>
        <taxon>Euteleostomi</taxon>
        <taxon>Lepidosauria</taxon>
        <taxon>Sphenodontia</taxon>
        <taxon>Sphenodontidae</taxon>
        <taxon>Sphenodon</taxon>
    </lineage>
</organism>
<dbReference type="Gene3D" id="1.25.10.10">
    <property type="entry name" value="Leucine-rich Repeat Variant"/>
    <property type="match status" value="1"/>
</dbReference>
<dbReference type="InterPro" id="IPR011989">
    <property type="entry name" value="ARM-like"/>
</dbReference>
<accession>A0A8D0H0F7</accession>
<dbReference type="InterPro" id="IPR016024">
    <property type="entry name" value="ARM-type_fold"/>
</dbReference>
<evidence type="ECO:0000313" key="3">
    <source>
        <dbReference type="Proteomes" id="UP000694392"/>
    </source>
</evidence>
<dbReference type="InterPro" id="IPR021133">
    <property type="entry name" value="HEAT_type_2"/>
</dbReference>
<evidence type="ECO:0000313" key="2">
    <source>
        <dbReference type="Ensembl" id="ENSSPUP00000013859.1"/>
    </source>
</evidence>
<name>A0A8D0H0F7_SPHPU</name>
<dbReference type="Ensembl" id="ENSSPUT00000014781.1">
    <property type="protein sequence ID" value="ENSSPUP00000013859.1"/>
    <property type="gene ID" value="ENSSPUG00000010685.1"/>
</dbReference>
<dbReference type="Proteomes" id="UP000694392">
    <property type="component" value="Unplaced"/>
</dbReference>
<dbReference type="AlphaFoldDB" id="A0A8D0H0F7"/>
<dbReference type="PROSITE" id="PS50077">
    <property type="entry name" value="HEAT_REPEAT"/>
    <property type="match status" value="1"/>
</dbReference>
<reference evidence="2" key="2">
    <citation type="submission" date="2025-09" db="UniProtKB">
        <authorList>
            <consortium name="Ensembl"/>
        </authorList>
    </citation>
    <scope>IDENTIFICATION</scope>
</reference>
<evidence type="ECO:0000256" key="1">
    <source>
        <dbReference type="PROSITE-ProRule" id="PRU00103"/>
    </source>
</evidence>